<name>A0A7W7APM7_9SPHN</name>
<dbReference type="RefSeq" id="WP_184117092.1">
    <property type="nucleotide sequence ID" value="NZ_JACHNY010000021.1"/>
</dbReference>
<dbReference type="InterPro" id="IPR036514">
    <property type="entry name" value="SGNH_hydro_sf"/>
</dbReference>
<keyword evidence="2" id="KW-1185">Reference proteome</keyword>
<accession>A0A7W7APM7</accession>
<comment type="caution">
    <text evidence="1">The sequence shown here is derived from an EMBL/GenBank/DDBJ whole genome shotgun (WGS) entry which is preliminary data.</text>
</comment>
<dbReference type="Gene3D" id="3.40.50.1110">
    <property type="entry name" value="SGNH hydrolase"/>
    <property type="match status" value="1"/>
</dbReference>
<protein>
    <submittedName>
        <fullName evidence="1">Uncharacterized protein</fullName>
    </submittedName>
</protein>
<evidence type="ECO:0000313" key="2">
    <source>
        <dbReference type="Proteomes" id="UP000574769"/>
    </source>
</evidence>
<dbReference type="Proteomes" id="UP000574769">
    <property type="component" value="Unassembled WGS sequence"/>
</dbReference>
<proteinExistence type="predicted"/>
<gene>
    <name evidence="1" type="ORF">GGQ96_004140</name>
</gene>
<dbReference type="SUPFAM" id="SSF52266">
    <property type="entry name" value="SGNH hydrolase"/>
    <property type="match status" value="1"/>
</dbReference>
<sequence>MTDATYTVTETAATSVARELKVGVRAKSGSSNPVKQTDWKDDVWPIMTFSLPVNATKATATISTKGNTVIDGDRDLEFYVISQSPTGGTVSMSPQYAKITDDDTVQPIVVTPYAYTDDLEDAAVGADPMARANWSAAGGGTAAYKVSSAKGLYNTGGNRGSAFALFGPDQNTDGTDFGYIVEYDENKSGTPTNGDNSGFNVAAFGLAMFFKDTTTWVRAKTNPSGIIPALERSYVSGADNFVSMTWRHALQTPPPDLTGAASVKTRWLYHDGRLRVVLPNGERCLRVDGSSTWPFDTGALSGVPGLANASDRRGKVGYLNTSFGYDFANGIRVTPLRMLSTEQTRYASRTTFTSGKGRISVGGRFRGTPTRWAYRVMAASNGATPMTLVQDIRDATDVKIDTTGTFAKFSYLADIPQGGPYIIETFMTDSDGVTSAAGSKRVGCGTYGIGIGQSNMVMRANDPVGKLTTFSRNVPSQPYLGSNTAGVPATEVTGFGTNEFTFSCNVETSRIIADATGFPCYFRSTGVPGSGLAFIASDSSFATTFGAARALIDGVVDFAAFDQGEGDRDGVDPPNSYYTTLKALYLKCVDNTGNPNLIFAISPIGRFSSTNPANSQTTWAKMDAHSRIIKLAYDQLIAEYPGKVMYADSKLGILHGTNDPYHYTPEGYMEMSRRLGRTIAKAMGKNVPDGRGPLPVGLSRSGATLTIDMDMNGAASLTDLIEKSTVSDNQRGTPVLSGALYGYEFSSDGFQTLLPITSIAPNAARNKLIAVLASDPGKPVQGRSYHGASYDDRYMFWGTGYSGGYEDVPVFPMPNTYLTSAN</sequence>
<reference evidence="1 2" key="1">
    <citation type="submission" date="2020-08" db="EMBL/GenBank/DDBJ databases">
        <title>Genomic Encyclopedia of Type Strains, Phase IV (KMG-IV): sequencing the most valuable type-strain genomes for metagenomic binning, comparative biology and taxonomic classification.</title>
        <authorList>
            <person name="Goeker M."/>
        </authorList>
    </citation>
    <scope>NUCLEOTIDE SEQUENCE [LARGE SCALE GENOMIC DNA]</scope>
    <source>
        <strain evidence="1 2">DSM 15867</strain>
    </source>
</reference>
<dbReference type="AlphaFoldDB" id="A0A7W7APM7"/>
<dbReference type="EMBL" id="JACHNY010000021">
    <property type="protein sequence ID" value="MBB4619980.1"/>
    <property type="molecule type" value="Genomic_DNA"/>
</dbReference>
<organism evidence="1 2">
    <name type="scientific">Sphingomonas abaci</name>
    <dbReference type="NCBI Taxonomy" id="237611"/>
    <lineage>
        <taxon>Bacteria</taxon>
        <taxon>Pseudomonadati</taxon>
        <taxon>Pseudomonadota</taxon>
        <taxon>Alphaproteobacteria</taxon>
        <taxon>Sphingomonadales</taxon>
        <taxon>Sphingomonadaceae</taxon>
        <taxon>Sphingomonas</taxon>
    </lineage>
</organism>
<evidence type="ECO:0000313" key="1">
    <source>
        <dbReference type="EMBL" id="MBB4619980.1"/>
    </source>
</evidence>
<dbReference type="GO" id="GO:0016788">
    <property type="term" value="F:hydrolase activity, acting on ester bonds"/>
    <property type="evidence" value="ECO:0007669"/>
    <property type="project" value="UniProtKB-ARBA"/>
</dbReference>